<proteinExistence type="predicted"/>
<reference evidence="1 2" key="1">
    <citation type="journal article" date="2023" name="Microbiol. Resour. Announc.">
        <title>Complete Genome Sequence of Imperialibacter roseus strain P4T.</title>
        <authorList>
            <person name="Tizabi D.R."/>
            <person name="Bachvaroff T."/>
            <person name="Hill R.T."/>
        </authorList>
    </citation>
    <scope>NUCLEOTIDE SEQUENCE [LARGE SCALE GENOMIC DNA]</scope>
    <source>
        <strain evidence="1 2">P4T</strain>
    </source>
</reference>
<name>A0ABZ0ISJ5_9BACT</name>
<keyword evidence="2" id="KW-1185">Reference proteome</keyword>
<dbReference type="Proteomes" id="UP001302349">
    <property type="component" value="Chromosome"/>
</dbReference>
<evidence type="ECO:0000313" key="2">
    <source>
        <dbReference type="Proteomes" id="UP001302349"/>
    </source>
</evidence>
<evidence type="ECO:0000313" key="1">
    <source>
        <dbReference type="EMBL" id="WOK06681.1"/>
    </source>
</evidence>
<dbReference type="SUPFAM" id="SSF55144">
    <property type="entry name" value="LigT-like"/>
    <property type="match status" value="1"/>
</dbReference>
<protein>
    <submittedName>
        <fullName evidence="1">2'-5' RNA ligase family protein</fullName>
    </submittedName>
</protein>
<dbReference type="Gene3D" id="3.90.1140.10">
    <property type="entry name" value="Cyclic phosphodiesterase"/>
    <property type="match status" value="1"/>
</dbReference>
<dbReference type="GO" id="GO:0016874">
    <property type="term" value="F:ligase activity"/>
    <property type="evidence" value="ECO:0007669"/>
    <property type="project" value="UniProtKB-KW"/>
</dbReference>
<dbReference type="EMBL" id="CP136051">
    <property type="protein sequence ID" value="WOK06681.1"/>
    <property type="molecule type" value="Genomic_DNA"/>
</dbReference>
<gene>
    <name evidence="1" type="ORF">RT717_26770</name>
</gene>
<accession>A0ABZ0ISJ5</accession>
<sequence>MAFDTVKVFLLPTEPVYSHIQKLKFQLREKIGNYFYWDYEPHISLIYLKVEPGHLEPLVQAVEKVLTGALPFDISLNKITAPGRGFIFVDVEKSLPLRVLTNSLHQAFKDYLLGEKPQHEDFEKYLRHHITIGNYIKGDNYDKAIKFLASASVPDAFECRRIVVYKEDPETRKNILLKEFAI</sequence>
<dbReference type="RefSeq" id="WP_317489388.1">
    <property type="nucleotide sequence ID" value="NZ_CP136051.1"/>
</dbReference>
<dbReference type="Pfam" id="PF13563">
    <property type="entry name" value="2_5_RNA_ligase2"/>
    <property type="match status" value="1"/>
</dbReference>
<dbReference type="InterPro" id="IPR009097">
    <property type="entry name" value="Cyclic_Pdiesterase"/>
</dbReference>
<organism evidence="1 2">
    <name type="scientific">Imperialibacter roseus</name>
    <dbReference type="NCBI Taxonomy" id="1324217"/>
    <lineage>
        <taxon>Bacteria</taxon>
        <taxon>Pseudomonadati</taxon>
        <taxon>Bacteroidota</taxon>
        <taxon>Cytophagia</taxon>
        <taxon>Cytophagales</taxon>
        <taxon>Flammeovirgaceae</taxon>
        <taxon>Imperialibacter</taxon>
    </lineage>
</organism>
<keyword evidence="1" id="KW-0436">Ligase</keyword>